<dbReference type="Proteomes" id="UP001239111">
    <property type="component" value="Chromosome 3"/>
</dbReference>
<name>A0ACC2NL59_9HYME</name>
<comment type="caution">
    <text evidence="1">The sequence shown here is derived from an EMBL/GenBank/DDBJ whole genome shotgun (WGS) entry which is preliminary data.</text>
</comment>
<accession>A0ACC2NL59</accession>
<evidence type="ECO:0000313" key="1">
    <source>
        <dbReference type="EMBL" id="KAJ8671827.1"/>
    </source>
</evidence>
<reference evidence="1" key="1">
    <citation type="submission" date="2023-04" db="EMBL/GenBank/DDBJ databases">
        <title>A chromosome-level genome assembly of the parasitoid wasp Eretmocerus hayati.</title>
        <authorList>
            <person name="Zhong Y."/>
            <person name="Liu S."/>
            <person name="Liu Y."/>
        </authorList>
    </citation>
    <scope>NUCLEOTIDE SEQUENCE</scope>
    <source>
        <strain evidence="1">ZJU_SS_LIU_2023</strain>
    </source>
</reference>
<keyword evidence="2" id="KW-1185">Reference proteome</keyword>
<organism evidence="1 2">
    <name type="scientific">Eretmocerus hayati</name>
    <dbReference type="NCBI Taxonomy" id="131215"/>
    <lineage>
        <taxon>Eukaryota</taxon>
        <taxon>Metazoa</taxon>
        <taxon>Ecdysozoa</taxon>
        <taxon>Arthropoda</taxon>
        <taxon>Hexapoda</taxon>
        <taxon>Insecta</taxon>
        <taxon>Pterygota</taxon>
        <taxon>Neoptera</taxon>
        <taxon>Endopterygota</taxon>
        <taxon>Hymenoptera</taxon>
        <taxon>Apocrita</taxon>
        <taxon>Proctotrupomorpha</taxon>
        <taxon>Chalcidoidea</taxon>
        <taxon>Aphelinidae</taxon>
        <taxon>Aphelininae</taxon>
        <taxon>Eretmocerus</taxon>
    </lineage>
</organism>
<protein>
    <submittedName>
        <fullName evidence="1">Uncharacterized protein</fullName>
    </submittedName>
</protein>
<dbReference type="EMBL" id="CM056743">
    <property type="protein sequence ID" value="KAJ8671827.1"/>
    <property type="molecule type" value="Genomic_DNA"/>
</dbReference>
<gene>
    <name evidence="1" type="ORF">QAD02_003086</name>
</gene>
<evidence type="ECO:0000313" key="2">
    <source>
        <dbReference type="Proteomes" id="UP001239111"/>
    </source>
</evidence>
<proteinExistence type="predicted"/>
<sequence length="217" mass="23924">MEQSRRLYRFPKRETQSIDGNGNTSDTLEVQAGPEEPLPQYSTPTPTNTTSPAAPTDAAQNVNHLNGKFIPQSNSDLHALSSQVEFCDVEVDRNPTAELPTTRGLIAPRVSHNGIGHSSGNKRFGIAKTSQCWTSAMKVRMYSDDAISNNDRKLESNESQQDVYDELTMIHELSASTEPTVIEPMSTSHDRRASEPIPTSGHAPDEQKPVKPQNNIR</sequence>